<evidence type="ECO:0000313" key="2">
    <source>
        <dbReference type="Proteomes" id="UP001470230"/>
    </source>
</evidence>
<comment type="caution">
    <text evidence="1">The sequence shown here is derived from an EMBL/GenBank/DDBJ whole genome shotgun (WGS) entry which is preliminary data.</text>
</comment>
<reference evidence="1 2" key="1">
    <citation type="submission" date="2024-04" db="EMBL/GenBank/DDBJ databases">
        <title>Tritrichomonas musculus Genome.</title>
        <authorList>
            <person name="Alves-Ferreira E."/>
            <person name="Grigg M."/>
            <person name="Lorenzi H."/>
            <person name="Galac M."/>
        </authorList>
    </citation>
    <scope>NUCLEOTIDE SEQUENCE [LARGE SCALE GENOMIC DNA]</scope>
    <source>
        <strain evidence="1 2">EAF2021</strain>
    </source>
</reference>
<proteinExistence type="predicted"/>
<dbReference type="InterPro" id="IPR036770">
    <property type="entry name" value="Ankyrin_rpt-contain_sf"/>
</dbReference>
<name>A0ABR2HXV9_9EUKA</name>
<accession>A0ABR2HXV9</accession>
<sequence>MSVNKNLKEIVNLLLNNESFDPYESDISYALYVSRSEITKELINNKDIDVNYVHFDRDTNVHHKINSYKSVLMKSVINNDKEKVEIIIQHRSFD</sequence>
<keyword evidence="2" id="KW-1185">Reference proteome</keyword>
<dbReference type="EMBL" id="JAPFFF010000021">
    <property type="protein sequence ID" value="KAK8854450.1"/>
    <property type="molecule type" value="Genomic_DNA"/>
</dbReference>
<protein>
    <submittedName>
        <fullName evidence="1">Uncharacterized protein</fullName>
    </submittedName>
</protein>
<dbReference type="Proteomes" id="UP001470230">
    <property type="component" value="Unassembled WGS sequence"/>
</dbReference>
<dbReference type="SUPFAM" id="SSF48403">
    <property type="entry name" value="Ankyrin repeat"/>
    <property type="match status" value="1"/>
</dbReference>
<evidence type="ECO:0000313" key="1">
    <source>
        <dbReference type="EMBL" id="KAK8854450.1"/>
    </source>
</evidence>
<organism evidence="1 2">
    <name type="scientific">Tritrichomonas musculus</name>
    <dbReference type="NCBI Taxonomy" id="1915356"/>
    <lineage>
        <taxon>Eukaryota</taxon>
        <taxon>Metamonada</taxon>
        <taxon>Parabasalia</taxon>
        <taxon>Tritrichomonadida</taxon>
        <taxon>Tritrichomonadidae</taxon>
        <taxon>Tritrichomonas</taxon>
    </lineage>
</organism>
<gene>
    <name evidence="1" type="ORF">M9Y10_017012</name>
</gene>